<dbReference type="GO" id="GO:0016491">
    <property type="term" value="F:oxidoreductase activity"/>
    <property type="evidence" value="ECO:0007669"/>
    <property type="project" value="UniProtKB-KW"/>
</dbReference>
<accession>A0A9C7PRQ7</accession>
<dbReference type="SMART" id="SM00450">
    <property type="entry name" value="RHOD"/>
    <property type="match status" value="1"/>
</dbReference>
<evidence type="ECO:0000259" key="7">
    <source>
        <dbReference type="PROSITE" id="PS50206"/>
    </source>
</evidence>
<evidence type="ECO:0000256" key="2">
    <source>
        <dbReference type="ARBA" id="ARBA00009130"/>
    </source>
</evidence>
<evidence type="ECO:0000256" key="6">
    <source>
        <dbReference type="ARBA" id="ARBA00023284"/>
    </source>
</evidence>
<dbReference type="PRINTS" id="PR00368">
    <property type="entry name" value="FADPNR"/>
</dbReference>
<evidence type="ECO:0000313" key="9">
    <source>
        <dbReference type="Proteomes" id="UP001061958"/>
    </source>
</evidence>
<dbReference type="PROSITE" id="PS50206">
    <property type="entry name" value="RHODANESE_3"/>
    <property type="match status" value="1"/>
</dbReference>
<protein>
    <recommendedName>
        <fullName evidence="7">Rhodanese domain-containing protein</fullName>
    </recommendedName>
</protein>
<keyword evidence="4" id="KW-0274">FAD</keyword>
<proteinExistence type="inferred from homology"/>
<dbReference type="SUPFAM" id="SSF51905">
    <property type="entry name" value="FAD/NAD(P)-binding domain"/>
    <property type="match status" value="2"/>
</dbReference>
<dbReference type="InterPro" id="IPR016156">
    <property type="entry name" value="FAD/NAD-linked_Rdtase_dimer_sf"/>
</dbReference>
<gene>
    <name evidence="8" type="ORF">GpartN1_g1096.t1</name>
</gene>
<evidence type="ECO:0000313" key="8">
    <source>
        <dbReference type="EMBL" id="GJQ09305.1"/>
    </source>
</evidence>
<dbReference type="PANTHER" id="PTHR43429">
    <property type="entry name" value="PYRIDINE NUCLEOTIDE-DISULFIDE OXIDOREDUCTASE DOMAIN-CONTAINING"/>
    <property type="match status" value="1"/>
</dbReference>
<keyword evidence="9" id="KW-1185">Reference proteome</keyword>
<dbReference type="PRINTS" id="PR00411">
    <property type="entry name" value="PNDRDTASEI"/>
</dbReference>
<dbReference type="InterPro" id="IPR001763">
    <property type="entry name" value="Rhodanese-like_dom"/>
</dbReference>
<dbReference type="Pfam" id="PF07992">
    <property type="entry name" value="Pyr_redox_2"/>
    <property type="match status" value="1"/>
</dbReference>
<evidence type="ECO:0000256" key="4">
    <source>
        <dbReference type="ARBA" id="ARBA00022827"/>
    </source>
</evidence>
<sequence>MASSQAKDKPRIVIVGGVAGGASAAARCRRLCESASITILERGPYISFANCGLPYYVGNVIKTKEDLLVASIGLFRNRLNVDVRLHQEVTKIDRENKTVVVTDLETKRSYQEKYDYLVLAPGAEPIRPKLEGINLEGVYSIRDIPDASHIKEWISKNDAKSVVVVGGGFIGLEMAENLSLLNLKVHVVEALPQLMPAMDPEMLPPLYRKMTEHGVDIIFHDGLKGIKKEESNTGKSNLRVITASGKSVVADMVILGIGVRPDTHLAKECGLQIGSLGGIAVDEHMKTSDDSIYAVGDAVEVEDFLFPGEKTLLALAGPANRQARIAVESILGRKDHTFRGVQGTFVCGAFGVAVAATGASEKKLQKRGWKQGREYETAVIHAGSHAGYYPNSKTVHLKLIFELKNGKILGAQAVGEEGIDKRIDCIAMAIQAGMTVMDLEEAELCYAPQFGSAKDPVNLAGMVASNILRGDVQQAHWLEHEEWLNDAVTNKEGEEKHILIDVRNPEEVEAEPVPHAQNIPLRDIRSQLEKVPKEKEIAVFCRSGQRSYLASRILSQLGYRVKNVSGGFLSYRDAKASSEISR</sequence>
<evidence type="ECO:0000256" key="3">
    <source>
        <dbReference type="ARBA" id="ARBA00022630"/>
    </source>
</evidence>
<dbReference type="SUPFAM" id="SSF55424">
    <property type="entry name" value="FAD/NAD-linked reductases, dimerisation (C-terminal) domain"/>
    <property type="match status" value="1"/>
</dbReference>
<dbReference type="InterPro" id="IPR036188">
    <property type="entry name" value="FAD/NAD-bd_sf"/>
</dbReference>
<dbReference type="OrthoDB" id="432169at2759"/>
<dbReference type="InterPro" id="IPR004099">
    <property type="entry name" value="Pyr_nucl-diS_OxRdtase_dimer"/>
</dbReference>
<dbReference type="Gene3D" id="3.40.250.10">
    <property type="entry name" value="Rhodanese-like domain"/>
    <property type="match status" value="1"/>
</dbReference>
<dbReference type="AlphaFoldDB" id="A0A9C7PRQ7"/>
<dbReference type="InterPro" id="IPR050260">
    <property type="entry name" value="FAD-bd_OxRdtase"/>
</dbReference>
<dbReference type="InterPro" id="IPR036873">
    <property type="entry name" value="Rhodanese-like_dom_sf"/>
</dbReference>
<dbReference type="EMBL" id="BQMJ01000008">
    <property type="protein sequence ID" value="GJQ09305.1"/>
    <property type="molecule type" value="Genomic_DNA"/>
</dbReference>
<dbReference type="InterPro" id="IPR023753">
    <property type="entry name" value="FAD/NAD-binding_dom"/>
</dbReference>
<dbReference type="SUPFAM" id="SSF52821">
    <property type="entry name" value="Rhodanese/Cell cycle control phosphatase"/>
    <property type="match status" value="1"/>
</dbReference>
<dbReference type="Pfam" id="PF00581">
    <property type="entry name" value="Rhodanese"/>
    <property type="match status" value="1"/>
</dbReference>
<reference evidence="8" key="2">
    <citation type="submission" date="2022-01" db="EMBL/GenBank/DDBJ databases">
        <authorList>
            <person name="Hirooka S."/>
            <person name="Miyagishima S.Y."/>
        </authorList>
    </citation>
    <scope>NUCLEOTIDE SEQUENCE</scope>
    <source>
        <strain evidence="8">NBRC 102759</strain>
    </source>
</reference>
<organism evidence="8 9">
    <name type="scientific">Galdieria partita</name>
    <dbReference type="NCBI Taxonomy" id="83374"/>
    <lineage>
        <taxon>Eukaryota</taxon>
        <taxon>Rhodophyta</taxon>
        <taxon>Bangiophyceae</taxon>
        <taxon>Galdieriales</taxon>
        <taxon>Galdieriaceae</taxon>
        <taxon>Galdieria</taxon>
    </lineage>
</organism>
<dbReference type="PANTHER" id="PTHR43429:SF1">
    <property type="entry name" value="NAD(P)H SULFUR OXIDOREDUCTASE (COA-DEPENDENT)"/>
    <property type="match status" value="1"/>
</dbReference>
<keyword evidence="3" id="KW-0285">Flavoprotein</keyword>
<name>A0A9C7PRQ7_9RHOD</name>
<keyword evidence="6" id="KW-0676">Redox-active center</keyword>
<dbReference type="Proteomes" id="UP001061958">
    <property type="component" value="Unassembled WGS sequence"/>
</dbReference>
<reference evidence="8" key="1">
    <citation type="journal article" date="2022" name="Proc. Natl. Acad. Sci. U.S.A.">
        <title>Life cycle and functional genomics of the unicellular red alga Galdieria for elucidating algal and plant evolution and industrial use.</title>
        <authorList>
            <person name="Hirooka S."/>
            <person name="Itabashi T."/>
            <person name="Ichinose T.M."/>
            <person name="Onuma R."/>
            <person name="Fujiwara T."/>
            <person name="Yamashita S."/>
            <person name="Jong L.W."/>
            <person name="Tomita R."/>
            <person name="Iwane A.H."/>
            <person name="Miyagishima S.Y."/>
        </authorList>
    </citation>
    <scope>NUCLEOTIDE SEQUENCE</scope>
    <source>
        <strain evidence="8">NBRC 102759</strain>
    </source>
</reference>
<feature type="domain" description="Rhodanese" evidence="7">
    <location>
        <begin position="493"/>
        <end position="580"/>
    </location>
</feature>
<evidence type="ECO:0000256" key="5">
    <source>
        <dbReference type="ARBA" id="ARBA00023002"/>
    </source>
</evidence>
<dbReference type="Gene3D" id="3.50.50.60">
    <property type="entry name" value="FAD/NAD(P)-binding domain"/>
    <property type="match status" value="2"/>
</dbReference>
<comment type="cofactor">
    <cofactor evidence="1">
        <name>FAD</name>
        <dbReference type="ChEBI" id="CHEBI:57692"/>
    </cofactor>
</comment>
<dbReference type="Pfam" id="PF02852">
    <property type="entry name" value="Pyr_redox_dim"/>
    <property type="match status" value="1"/>
</dbReference>
<keyword evidence="5" id="KW-0560">Oxidoreductase</keyword>
<comment type="caution">
    <text evidence="8">The sequence shown here is derived from an EMBL/GenBank/DDBJ whole genome shotgun (WGS) entry which is preliminary data.</text>
</comment>
<comment type="similarity">
    <text evidence="2">Belongs to the class-III pyridine nucleotide-disulfide oxidoreductase family.</text>
</comment>
<evidence type="ECO:0000256" key="1">
    <source>
        <dbReference type="ARBA" id="ARBA00001974"/>
    </source>
</evidence>